<dbReference type="OrthoDB" id="9806864at2"/>
<keyword evidence="1" id="KW-0805">Transcription regulation</keyword>
<dbReference type="InterPro" id="IPR039422">
    <property type="entry name" value="MarR/SlyA-like"/>
</dbReference>
<dbReference type="GO" id="GO:0003700">
    <property type="term" value="F:DNA-binding transcription factor activity"/>
    <property type="evidence" value="ECO:0007669"/>
    <property type="project" value="InterPro"/>
</dbReference>
<dbReference type="EMBL" id="SOCE01000002">
    <property type="protein sequence ID" value="TDU84462.1"/>
    <property type="molecule type" value="Genomic_DNA"/>
</dbReference>
<dbReference type="InterPro" id="IPR000835">
    <property type="entry name" value="HTH_MarR-typ"/>
</dbReference>
<dbReference type="InterPro" id="IPR036390">
    <property type="entry name" value="WH_DNA-bd_sf"/>
</dbReference>
<name>A0A4R7SYI9_9ACTN</name>
<dbReference type="PANTHER" id="PTHR33164:SF64">
    <property type="entry name" value="TRANSCRIPTIONAL REGULATOR SLYA"/>
    <property type="match status" value="1"/>
</dbReference>
<keyword evidence="2" id="KW-0238">DNA-binding</keyword>
<dbReference type="SMART" id="SM00347">
    <property type="entry name" value="HTH_MARR"/>
    <property type="match status" value="1"/>
</dbReference>
<dbReference type="GO" id="GO:0003677">
    <property type="term" value="F:DNA binding"/>
    <property type="evidence" value="ECO:0007669"/>
    <property type="project" value="UniProtKB-KW"/>
</dbReference>
<dbReference type="PRINTS" id="PR00598">
    <property type="entry name" value="HTHMARR"/>
</dbReference>
<dbReference type="PROSITE" id="PS50995">
    <property type="entry name" value="HTH_MARR_2"/>
    <property type="match status" value="1"/>
</dbReference>
<accession>A0A4R7SYI9</accession>
<evidence type="ECO:0000256" key="3">
    <source>
        <dbReference type="ARBA" id="ARBA00023163"/>
    </source>
</evidence>
<dbReference type="Proteomes" id="UP000295151">
    <property type="component" value="Unassembled WGS sequence"/>
</dbReference>
<dbReference type="InterPro" id="IPR036388">
    <property type="entry name" value="WH-like_DNA-bd_sf"/>
</dbReference>
<evidence type="ECO:0000256" key="2">
    <source>
        <dbReference type="ARBA" id="ARBA00023125"/>
    </source>
</evidence>
<evidence type="ECO:0000259" key="4">
    <source>
        <dbReference type="PROSITE" id="PS50995"/>
    </source>
</evidence>
<reference evidence="5 6" key="1">
    <citation type="submission" date="2019-03" db="EMBL/GenBank/DDBJ databases">
        <title>Genomic Encyclopedia of Type Strains, Phase III (KMG-III): the genomes of soil and plant-associated and newly described type strains.</title>
        <authorList>
            <person name="Whitman W."/>
        </authorList>
    </citation>
    <scope>NUCLEOTIDE SEQUENCE [LARGE SCALE GENOMIC DNA]</scope>
    <source>
        <strain evidence="5 6">VKM Ac-2575</strain>
    </source>
</reference>
<keyword evidence="3" id="KW-0804">Transcription</keyword>
<proteinExistence type="predicted"/>
<evidence type="ECO:0000313" key="5">
    <source>
        <dbReference type="EMBL" id="TDU84462.1"/>
    </source>
</evidence>
<dbReference type="GO" id="GO:0006950">
    <property type="term" value="P:response to stress"/>
    <property type="evidence" value="ECO:0007669"/>
    <property type="project" value="TreeGrafter"/>
</dbReference>
<evidence type="ECO:0000256" key="1">
    <source>
        <dbReference type="ARBA" id="ARBA00023015"/>
    </source>
</evidence>
<dbReference type="RefSeq" id="WP_133984277.1">
    <property type="nucleotide sequence ID" value="NZ_SOCE01000002.1"/>
</dbReference>
<protein>
    <submittedName>
        <fullName evidence="5">MarR family transcriptional regulator</fullName>
    </submittedName>
</protein>
<sequence length="149" mass="16378">MVKQPEESSGFLLWHVTLRWQRAVTTTLKPLGLTHVQFVLLASTWWLNQHDEQPSQAAVSAFAGIDVKMASQVIRTLESKGLITRQIDSADSRARRLLVTKAGAALAPKAVEAVEAVDAALFEPLSGAEAKAFTKSLRRLRAQQTEEQS</sequence>
<evidence type="ECO:0000313" key="6">
    <source>
        <dbReference type="Proteomes" id="UP000295151"/>
    </source>
</evidence>
<dbReference type="Pfam" id="PF01047">
    <property type="entry name" value="MarR"/>
    <property type="match status" value="1"/>
</dbReference>
<gene>
    <name evidence="5" type="ORF">EV138_6933</name>
</gene>
<dbReference type="Gene3D" id="1.10.10.10">
    <property type="entry name" value="Winged helix-like DNA-binding domain superfamily/Winged helix DNA-binding domain"/>
    <property type="match status" value="1"/>
</dbReference>
<keyword evidence="6" id="KW-1185">Reference proteome</keyword>
<comment type="caution">
    <text evidence="5">The sequence shown here is derived from an EMBL/GenBank/DDBJ whole genome shotgun (WGS) entry which is preliminary data.</text>
</comment>
<organism evidence="5 6">
    <name type="scientific">Kribbella voronezhensis</name>
    <dbReference type="NCBI Taxonomy" id="2512212"/>
    <lineage>
        <taxon>Bacteria</taxon>
        <taxon>Bacillati</taxon>
        <taxon>Actinomycetota</taxon>
        <taxon>Actinomycetes</taxon>
        <taxon>Propionibacteriales</taxon>
        <taxon>Kribbellaceae</taxon>
        <taxon>Kribbella</taxon>
    </lineage>
</organism>
<dbReference type="PANTHER" id="PTHR33164">
    <property type="entry name" value="TRANSCRIPTIONAL REGULATOR, MARR FAMILY"/>
    <property type="match status" value="1"/>
</dbReference>
<dbReference type="AlphaFoldDB" id="A0A4R7SYI9"/>
<dbReference type="SUPFAM" id="SSF46785">
    <property type="entry name" value="Winged helix' DNA-binding domain"/>
    <property type="match status" value="1"/>
</dbReference>
<feature type="domain" description="HTH marR-type" evidence="4">
    <location>
        <begin position="1"/>
        <end position="142"/>
    </location>
</feature>